<dbReference type="PANTHER" id="PTHR42905">
    <property type="entry name" value="PHOSPHOENOLPYRUVATE CARBOXYLASE"/>
    <property type="match status" value="1"/>
</dbReference>
<dbReference type="PANTHER" id="PTHR42905:SF16">
    <property type="entry name" value="CARBOXYPHOSPHONOENOLPYRUVATE PHOSPHONOMUTASE-LIKE PROTEIN (AFU_ORTHOLOGUE AFUA_5G07230)"/>
    <property type="match status" value="1"/>
</dbReference>
<dbReference type="RefSeq" id="WP_009603529.1">
    <property type="nucleotide sequence ID" value="NZ_AEIU01000125.1"/>
</dbReference>
<dbReference type="InterPro" id="IPR039556">
    <property type="entry name" value="ICL/PEPM"/>
</dbReference>
<evidence type="ECO:0000313" key="3">
    <source>
        <dbReference type="Proteomes" id="UP000002943"/>
    </source>
</evidence>
<dbReference type="InterPro" id="IPR015813">
    <property type="entry name" value="Pyrv/PenolPyrv_kinase-like_dom"/>
</dbReference>
<evidence type="ECO:0008006" key="4">
    <source>
        <dbReference type="Google" id="ProtNLM"/>
    </source>
</evidence>
<accession>E3BQN5</accession>
<dbReference type="Gene3D" id="3.20.20.60">
    <property type="entry name" value="Phosphoenolpyruvate-binding domains"/>
    <property type="match status" value="1"/>
</dbReference>
<dbReference type="CDD" id="cd00377">
    <property type="entry name" value="ICL_PEPM"/>
    <property type="match status" value="1"/>
</dbReference>
<dbReference type="Pfam" id="PF13714">
    <property type="entry name" value="PEP_mutase"/>
    <property type="match status" value="1"/>
</dbReference>
<dbReference type="InterPro" id="IPR040442">
    <property type="entry name" value="Pyrv_kinase-like_dom_sf"/>
</dbReference>
<dbReference type="SUPFAM" id="SSF51621">
    <property type="entry name" value="Phosphoenolpyruvate/pyruvate domain"/>
    <property type="match status" value="1"/>
</dbReference>
<organism evidence="2 3">
    <name type="scientific">Vibrio caribbeanicus ATCC BAA-2122</name>
    <dbReference type="NCBI Taxonomy" id="796620"/>
    <lineage>
        <taxon>Bacteria</taxon>
        <taxon>Pseudomonadati</taxon>
        <taxon>Pseudomonadota</taxon>
        <taxon>Gammaproteobacteria</taxon>
        <taxon>Vibrionales</taxon>
        <taxon>Vibrionaceae</taxon>
        <taxon>Vibrio</taxon>
    </lineage>
</organism>
<dbReference type="GO" id="GO:0003824">
    <property type="term" value="F:catalytic activity"/>
    <property type="evidence" value="ECO:0007669"/>
    <property type="project" value="InterPro"/>
</dbReference>
<dbReference type="OrthoDB" id="9780430at2"/>
<keyword evidence="1" id="KW-0479">Metal-binding</keyword>
<dbReference type="eggNOG" id="COG2513">
    <property type="taxonomic scope" value="Bacteria"/>
</dbReference>
<dbReference type="AlphaFoldDB" id="E3BQN5"/>
<comment type="caution">
    <text evidence="2">The sequence shown here is derived from an EMBL/GenBank/DDBJ whole genome shotgun (WGS) entry which is preliminary data.</text>
</comment>
<dbReference type="GO" id="GO:0046872">
    <property type="term" value="F:metal ion binding"/>
    <property type="evidence" value="ECO:0007669"/>
    <property type="project" value="UniProtKB-KW"/>
</dbReference>
<evidence type="ECO:0000313" key="2">
    <source>
        <dbReference type="EMBL" id="EFP94621.1"/>
    </source>
</evidence>
<protein>
    <recommendedName>
        <fullName evidence="4">Carboxyvinyl-carboxyphosphonate phosphorylmutase</fullName>
    </recommendedName>
</protein>
<dbReference type="STRING" id="796620.VIBC2010_16389"/>
<gene>
    <name evidence="2" type="ORF">VIBC2010_16389</name>
</gene>
<keyword evidence="3" id="KW-1185">Reference proteome</keyword>
<dbReference type="Proteomes" id="UP000002943">
    <property type="component" value="Unassembled WGS sequence"/>
</dbReference>
<name>E3BQN5_9VIBR</name>
<sequence length="252" mass="27584">MFKDMHNMEEPLILCNVWDASSAKLAESIGFLAIGTSSAAIATNLGLEDGENICFEELLMTVRTIVNSTHLPLTVDIEAGYGETPEAIVNNITKLVKLGVVGINIEDSNVVGKSRKLQDEVLFSEKLKEVKRRLIESGIDVFINVRSDVFLLNIENPVLSSINRIKRYQRAGADGIFLPCLVDSDDIKAIVASTSLPVNVMCLPELPCFEKLKTLGIRRISMGNFAHKVMLTALSSTLKTVKKEGSSKGLFT</sequence>
<proteinExistence type="predicted"/>
<dbReference type="EMBL" id="AEIU01000125">
    <property type="protein sequence ID" value="EFP94621.1"/>
    <property type="molecule type" value="Genomic_DNA"/>
</dbReference>
<reference evidence="2 3" key="1">
    <citation type="journal article" date="2012" name="Int. J. Syst. Evol. Microbiol.">
        <title>Vibrio caribbeanicus sp. nov., isolated from the marine sponge Scleritoderma cyanea.</title>
        <authorList>
            <person name="Hoffmann M."/>
            <person name="Monday S.R."/>
            <person name="Allard M.W."/>
            <person name="Strain E.A."/>
            <person name="Whittaker P."/>
            <person name="Naum M."/>
            <person name="McCarthy P.J."/>
            <person name="Lopez J.V."/>
            <person name="Fischer M."/>
            <person name="Brown E.W."/>
        </authorList>
    </citation>
    <scope>NUCLEOTIDE SEQUENCE [LARGE SCALE GENOMIC DNA]</scope>
    <source>
        <strain evidence="2 3">ATCC BAA-2122</strain>
    </source>
</reference>
<evidence type="ECO:0000256" key="1">
    <source>
        <dbReference type="ARBA" id="ARBA00022723"/>
    </source>
</evidence>